<evidence type="ECO:0000313" key="18">
    <source>
        <dbReference type="Proteomes" id="UP000184513"/>
    </source>
</evidence>
<keyword evidence="13 16" id="KW-0173">Coenzyme A biosynthesis</keyword>
<evidence type="ECO:0000256" key="5">
    <source>
        <dbReference type="ARBA" id="ARBA00011738"/>
    </source>
</evidence>
<dbReference type="EC" id="2.7.1.33" evidence="6 16"/>
<evidence type="ECO:0000256" key="12">
    <source>
        <dbReference type="ARBA" id="ARBA00022958"/>
    </source>
</evidence>
<evidence type="ECO:0000256" key="14">
    <source>
        <dbReference type="ARBA" id="ARBA00038036"/>
    </source>
</evidence>
<keyword evidence="9 16" id="KW-0547">Nucleotide-binding</keyword>
<evidence type="ECO:0000256" key="13">
    <source>
        <dbReference type="ARBA" id="ARBA00022993"/>
    </source>
</evidence>
<dbReference type="PANTHER" id="PTHR34265:SF1">
    <property type="entry name" value="TYPE III PANTOTHENATE KINASE"/>
    <property type="match status" value="1"/>
</dbReference>
<evidence type="ECO:0000313" key="17">
    <source>
        <dbReference type="EMBL" id="SHM60830.1"/>
    </source>
</evidence>
<dbReference type="AlphaFoldDB" id="A0A1M7K6B5"/>
<proteinExistence type="inferred from homology"/>
<keyword evidence="10 16" id="KW-0418">Kinase</keyword>
<dbReference type="Pfam" id="PF03309">
    <property type="entry name" value="Pan_kinase"/>
    <property type="match status" value="1"/>
</dbReference>
<dbReference type="HAMAP" id="MF_01274">
    <property type="entry name" value="Pantothen_kinase_3"/>
    <property type="match status" value="1"/>
</dbReference>
<dbReference type="GO" id="GO:0005524">
    <property type="term" value="F:ATP binding"/>
    <property type="evidence" value="ECO:0007669"/>
    <property type="project" value="UniProtKB-UniRule"/>
</dbReference>
<comment type="subunit">
    <text evidence="5 16">Homodimer.</text>
</comment>
<keyword evidence="11 16" id="KW-0067">ATP-binding</keyword>
<dbReference type="Gene3D" id="3.30.420.40">
    <property type="match status" value="1"/>
</dbReference>
<evidence type="ECO:0000256" key="10">
    <source>
        <dbReference type="ARBA" id="ARBA00022777"/>
    </source>
</evidence>
<feature type="binding site" evidence="16">
    <location>
        <position position="126"/>
    </location>
    <ligand>
        <name>K(+)</name>
        <dbReference type="ChEBI" id="CHEBI:29103"/>
    </ligand>
</feature>
<feature type="binding site" evidence="16">
    <location>
        <position position="182"/>
    </location>
    <ligand>
        <name>substrate</name>
    </ligand>
</feature>
<feature type="binding site" evidence="16">
    <location>
        <position position="96"/>
    </location>
    <ligand>
        <name>substrate</name>
    </ligand>
</feature>
<dbReference type="InterPro" id="IPR043129">
    <property type="entry name" value="ATPase_NBD"/>
</dbReference>
<dbReference type="UniPathway" id="UPA00241">
    <property type="reaction ID" value="UER00352"/>
</dbReference>
<keyword evidence="12 16" id="KW-0630">Potassium</keyword>
<keyword evidence="8 16" id="KW-0808">Transferase</keyword>
<reference evidence="17 18" key="1">
    <citation type="submission" date="2016-11" db="EMBL/GenBank/DDBJ databases">
        <authorList>
            <person name="Jaros S."/>
            <person name="Januszkiewicz K."/>
            <person name="Wedrychowicz H."/>
        </authorList>
    </citation>
    <scope>NUCLEOTIDE SEQUENCE [LARGE SCALE GENOMIC DNA]</scope>
    <source>
        <strain evidence="17 18">CGMCC 1.6102</strain>
    </source>
</reference>
<dbReference type="GO" id="GO:0005737">
    <property type="term" value="C:cytoplasm"/>
    <property type="evidence" value="ECO:0007669"/>
    <property type="project" value="UniProtKB-SubCell"/>
</dbReference>
<comment type="cofactor">
    <cofactor evidence="16">
        <name>NH4(+)</name>
        <dbReference type="ChEBI" id="CHEBI:28938"/>
    </cofactor>
    <cofactor evidence="16">
        <name>K(+)</name>
        <dbReference type="ChEBI" id="CHEBI:29103"/>
    </cofactor>
    <text evidence="16">A monovalent cation. Ammonium or potassium.</text>
</comment>
<keyword evidence="16" id="KW-0479">Metal-binding</keyword>
<feature type="binding site" evidence="16">
    <location>
        <position position="129"/>
    </location>
    <ligand>
        <name>ATP</name>
        <dbReference type="ChEBI" id="CHEBI:30616"/>
    </ligand>
</feature>
<evidence type="ECO:0000256" key="11">
    <source>
        <dbReference type="ARBA" id="ARBA00022840"/>
    </source>
</evidence>
<evidence type="ECO:0000256" key="1">
    <source>
        <dbReference type="ARBA" id="ARBA00001206"/>
    </source>
</evidence>
<name>A0A1M7K6B5_9BACT</name>
<evidence type="ECO:0000256" key="2">
    <source>
        <dbReference type="ARBA" id="ARBA00001958"/>
    </source>
</evidence>
<evidence type="ECO:0000256" key="6">
    <source>
        <dbReference type="ARBA" id="ARBA00012102"/>
    </source>
</evidence>
<dbReference type="GO" id="GO:0046872">
    <property type="term" value="F:metal ion binding"/>
    <property type="evidence" value="ECO:0007669"/>
    <property type="project" value="UniProtKB-KW"/>
</dbReference>
<comment type="cofactor">
    <cofactor evidence="2">
        <name>K(+)</name>
        <dbReference type="ChEBI" id="CHEBI:29103"/>
    </cofactor>
</comment>
<dbReference type="CDD" id="cd24015">
    <property type="entry name" value="ASKHA_NBD_PanK-III"/>
    <property type="match status" value="1"/>
</dbReference>
<keyword evidence="7 16" id="KW-0963">Cytoplasm</keyword>
<dbReference type="GO" id="GO:0015937">
    <property type="term" value="P:coenzyme A biosynthetic process"/>
    <property type="evidence" value="ECO:0007669"/>
    <property type="project" value="UniProtKB-UniRule"/>
</dbReference>
<comment type="function">
    <text evidence="16">Catalyzes the phosphorylation of pantothenate (Pan), the first step in CoA biosynthesis.</text>
</comment>
<protein>
    <recommendedName>
        <fullName evidence="15 16">Type III pantothenate kinase</fullName>
        <ecNumber evidence="6 16">2.7.1.33</ecNumber>
    </recommendedName>
    <alternativeName>
        <fullName evidence="16">PanK-III</fullName>
    </alternativeName>
    <alternativeName>
        <fullName evidence="16">Pantothenic acid kinase</fullName>
    </alternativeName>
</protein>
<dbReference type="STRING" id="388280.SAMN04488057_102316"/>
<evidence type="ECO:0000256" key="4">
    <source>
        <dbReference type="ARBA" id="ARBA00005225"/>
    </source>
</evidence>
<evidence type="ECO:0000256" key="16">
    <source>
        <dbReference type="HAMAP-Rule" id="MF_01274"/>
    </source>
</evidence>
<evidence type="ECO:0000256" key="9">
    <source>
        <dbReference type="ARBA" id="ARBA00022741"/>
    </source>
</evidence>
<organism evidence="17 18">
    <name type="scientific">Cyclobacterium lianum</name>
    <dbReference type="NCBI Taxonomy" id="388280"/>
    <lineage>
        <taxon>Bacteria</taxon>
        <taxon>Pseudomonadati</taxon>
        <taxon>Bacteroidota</taxon>
        <taxon>Cytophagia</taxon>
        <taxon>Cytophagales</taxon>
        <taxon>Cyclobacteriaceae</taxon>
        <taxon>Cyclobacterium</taxon>
    </lineage>
</organism>
<dbReference type="InterPro" id="IPR004619">
    <property type="entry name" value="Type_III_PanK"/>
</dbReference>
<keyword evidence="18" id="KW-1185">Reference proteome</keyword>
<evidence type="ECO:0000256" key="7">
    <source>
        <dbReference type="ARBA" id="ARBA00022490"/>
    </source>
</evidence>
<dbReference type="EMBL" id="FRCY01000002">
    <property type="protein sequence ID" value="SHM60830.1"/>
    <property type="molecule type" value="Genomic_DNA"/>
</dbReference>
<comment type="catalytic activity">
    <reaction evidence="1 16">
        <text>(R)-pantothenate + ATP = (R)-4'-phosphopantothenate + ADP + H(+)</text>
        <dbReference type="Rhea" id="RHEA:16373"/>
        <dbReference type="ChEBI" id="CHEBI:10986"/>
        <dbReference type="ChEBI" id="CHEBI:15378"/>
        <dbReference type="ChEBI" id="CHEBI:29032"/>
        <dbReference type="ChEBI" id="CHEBI:30616"/>
        <dbReference type="ChEBI" id="CHEBI:456216"/>
        <dbReference type="EC" id="2.7.1.33"/>
    </reaction>
</comment>
<comment type="similarity">
    <text evidence="14 16">Belongs to the type III pantothenate kinase family.</text>
</comment>
<dbReference type="SUPFAM" id="SSF53067">
    <property type="entry name" value="Actin-like ATPase domain"/>
    <property type="match status" value="2"/>
</dbReference>
<dbReference type="PANTHER" id="PTHR34265">
    <property type="entry name" value="TYPE III PANTOTHENATE KINASE"/>
    <property type="match status" value="1"/>
</dbReference>
<feature type="active site" description="Proton acceptor" evidence="16">
    <location>
        <position position="105"/>
    </location>
</feature>
<gene>
    <name evidence="16" type="primary">coaX</name>
    <name evidence="17" type="ORF">SAMN04488057_102316</name>
</gene>
<accession>A0A1M7K6B5</accession>
<sequence length="253" mass="28355">MTNFEVVLIEMKKQSRHWTADLGNTRIKCGVFADGKLLETKTFADLASFQAYFRPQKADRVIMVSVRWNEEELKDIFGFPFLFFDRKTPLPILNNYSSPETLGLDRLAAVIGGRAFKSAGSLLCIDAGTCITYDFLDKSDKYQGGAISPGLRLRGRSMHEFTARLPLVTLTRKDIPVLGKDTVSCLESGILHGAAGEINGFINYYRQAFGQVHVFICGGDAEIFESLIKDHIFVIPNLVLYGLDRILLYNVEK</sequence>
<comment type="subcellular location">
    <subcellularLocation>
        <location evidence="3 16">Cytoplasm</location>
    </subcellularLocation>
</comment>
<dbReference type="GO" id="GO:0004594">
    <property type="term" value="F:pantothenate kinase activity"/>
    <property type="evidence" value="ECO:0007669"/>
    <property type="project" value="UniProtKB-UniRule"/>
</dbReference>
<evidence type="ECO:0000256" key="15">
    <source>
        <dbReference type="ARBA" id="ARBA00040883"/>
    </source>
</evidence>
<dbReference type="NCBIfam" id="TIGR00671">
    <property type="entry name" value="baf"/>
    <property type="match status" value="1"/>
</dbReference>
<evidence type="ECO:0000256" key="8">
    <source>
        <dbReference type="ARBA" id="ARBA00022679"/>
    </source>
</evidence>
<dbReference type="Proteomes" id="UP000184513">
    <property type="component" value="Unassembled WGS sequence"/>
</dbReference>
<evidence type="ECO:0000256" key="3">
    <source>
        <dbReference type="ARBA" id="ARBA00004496"/>
    </source>
</evidence>
<feature type="binding site" evidence="16">
    <location>
        <begin position="21"/>
        <end position="28"/>
    </location>
    <ligand>
        <name>ATP</name>
        <dbReference type="ChEBI" id="CHEBI:30616"/>
    </ligand>
</feature>
<comment type="pathway">
    <text evidence="4 16">Cofactor biosynthesis; coenzyme A biosynthesis; CoA from (R)-pantothenate: step 1/5.</text>
</comment>
<feature type="binding site" evidence="16">
    <location>
        <begin position="103"/>
        <end position="106"/>
    </location>
    <ligand>
        <name>substrate</name>
    </ligand>
</feature>